<gene>
    <name evidence="1" type="ORF">S01H1_85646</name>
</gene>
<reference evidence="1" key="1">
    <citation type="journal article" date="2014" name="Front. Microbiol.">
        <title>High frequency of phylogenetically diverse reductive dehalogenase-homologous genes in deep subseafloor sedimentary metagenomes.</title>
        <authorList>
            <person name="Kawai M."/>
            <person name="Futagami T."/>
            <person name="Toyoda A."/>
            <person name="Takaki Y."/>
            <person name="Nishi S."/>
            <person name="Hori S."/>
            <person name="Arai W."/>
            <person name="Tsubouchi T."/>
            <person name="Morono Y."/>
            <person name="Uchiyama I."/>
            <person name="Ito T."/>
            <person name="Fujiyama A."/>
            <person name="Inagaki F."/>
            <person name="Takami H."/>
        </authorList>
    </citation>
    <scope>NUCLEOTIDE SEQUENCE</scope>
    <source>
        <strain evidence="1">Expedition CK06-06</strain>
    </source>
</reference>
<organism evidence="1">
    <name type="scientific">marine sediment metagenome</name>
    <dbReference type="NCBI Taxonomy" id="412755"/>
    <lineage>
        <taxon>unclassified sequences</taxon>
        <taxon>metagenomes</taxon>
        <taxon>ecological metagenomes</taxon>
    </lineage>
</organism>
<dbReference type="AlphaFoldDB" id="X0Z0B1"/>
<accession>X0Z0B1</accession>
<proteinExistence type="predicted"/>
<name>X0Z0B1_9ZZZZ</name>
<feature type="non-terminal residue" evidence="1">
    <location>
        <position position="1"/>
    </location>
</feature>
<sequence>TVCNEEGVLIFKPQDYETLSVNISALRLEKIVNEAQKLNAITEEDKEELVKNSEAALSGNSTLDSVEN</sequence>
<comment type="caution">
    <text evidence="1">The sequence shown here is derived from an EMBL/GenBank/DDBJ whole genome shotgun (WGS) entry which is preliminary data.</text>
</comment>
<protein>
    <submittedName>
        <fullName evidence="1">Uncharacterized protein</fullName>
    </submittedName>
</protein>
<dbReference type="EMBL" id="BARS01058909">
    <property type="protein sequence ID" value="GAG42126.1"/>
    <property type="molecule type" value="Genomic_DNA"/>
</dbReference>
<evidence type="ECO:0000313" key="1">
    <source>
        <dbReference type="EMBL" id="GAG42126.1"/>
    </source>
</evidence>